<keyword evidence="1" id="KW-1133">Transmembrane helix</keyword>
<organism evidence="3 4">
    <name type="scientific">Reticulomyxa filosa</name>
    <dbReference type="NCBI Taxonomy" id="46433"/>
    <lineage>
        <taxon>Eukaryota</taxon>
        <taxon>Sar</taxon>
        <taxon>Rhizaria</taxon>
        <taxon>Retaria</taxon>
        <taxon>Foraminifera</taxon>
        <taxon>Monothalamids</taxon>
        <taxon>Reticulomyxidae</taxon>
        <taxon>Reticulomyxa</taxon>
    </lineage>
</organism>
<dbReference type="SUPFAM" id="SSF56112">
    <property type="entry name" value="Protein kinase-like (PK-like)"/>
    <property type="match status" value="1"/>
</dbReference>
<proteinExistence type="predicted"/>
<dbReference type="OMA" id="ETMFDTK"/>
<dbReference type="AlphaFoldDB" id="X6M7A3"/>
<reference evidence="3 4" key="1">
    <citation type="journal article" date="2013" name="Curr. Biol.">
        <title>The Genome of the Foraminiferan Reticulomyxa filosa.</title>
        <authorList>
            <person name="Glockner G."/>
            <person name="Hulsmann N."/>
            <person name="Schleicher M."/>
            <person name="Noegel A.A."/>
            <person name="Eichinger L."/>
            <person name="Gallinger C."/>
            <person name="Pawlowski J."/>
            <person name="Sierra R."/>
            <person name="Euteneuer U."/>
            <person name="Pillet L."/>
            <person name="Moustafa A."/>
            <person name="Platzer M."/>
            <person name="Groth M."/>
            <person name="Szafranski K."/>
            <person name="Schliwa M."/>
        </authorList>
    </citation>
    <scope>NUCLEOTIDE SEQUENCE [LARGE SCALE GENOMIC DNA]</scope>
</reference>
<evidence type="ECO:0000256" key="1">
    <source>
        <dbReference type="SAM" id="Phobius"/>
    </source>
</evidence>
<dbReference type="PANTHER" id="PTHR43173">
    <property type="entry name" value="ABC1 FAMILY PROTEIN"/>
    <property type="match status" value="1"/>
</dbReference>
<keyword evidence="1" id="KW-0472">Membrane</keyword>
<gene>
    <name evidence="3" type="ORF">RFI_27859</name>
</gene>
<keyword evidence="4" id="KW-1185">Reference proteome</keyword>
<comment type="caution">
    <text evidence="3">The sequence shown here is derived from an EMBL/GenBank/DDBJ whole genome shotgun (WGS) entry which is preliminary data.</text>
</comment>
<feature type="domain" description="ABC1 atypical kinase-like" evidence="2">
    <location>
        <begin position="422"/>
        <end position="479"/>
    </location>
</feature>
<feature type="domain" description="ABC1 atypical kinase-like" evidence="2">
    <location>
        <begin position="181"/>
        <end position="332"/>
    </location>
</feature>
<dbReference type="CDD" id="cd05121">
    <property type="entry name" value="ABC1_ADCK3-like"/>
    <property type="match status" value="1"/>
</dbReference>
<evidence type="ECO:0000313" key="3">
    <source>
        <dbReference type="EMBL" id="ETO09521.1"/>
    </source>
</evidence>
<dbReference type="InterPro" id="IPR004147">
    <property type="entry name" value="ABC1_dom"/>
</dbReference>
<dbReference type="Proteomes" id="UP000023152">
    <property type="component" value="Unassembled WGS sequence"/>
</dbReference>
<sequence>MNRHLRLLNRTRLVRPSSLLNYRGCGIYSNFWKSRQTKVKSICRFNSRGFCSEQPRIPSGSERKKFSLSKVIKWLLLGPAVGCTAMVIIATWDKDWKRSLYFWAQVFPIYVHYRMVDVYTRWLGYDAESRTEAFTKLHNKYTNKIYNTAVHLKGFYLKICQMASARTDVIPKQWVEKLRLLEDSCPYEEFERISEIIRQEYKVKDVHEIFEYIKPTPIGSIFVFSMCCHYGKEVVLKIQYPGIEGVFRGDFVMARRFCKLAQPAHLPFLDETEKQFLTEFNYKLEAENLEEIARNLNNHPFWKNKVIVPNPIKHLCTEKCLVMDYLRGEKLVSALTVLFKNFGAVATSRGQTIDEFMEEQRQRKVQPTATELEIYRIQIRIRDFLWNTLAATSNYTFGLVFWLLGNPNQNIIVPYKYTPIPMNIKHVLDVVNEVHGYEVLMDGAFNGDPHPGNILMMPDGKLGLIDYGQVCNLLVKCIVRLLICIHNFDLYVSQF</sequence>
<accession>X6M7A3</accession>
<evidence type="ECO:0000313" key="4">
    <source>
        <dbReference type="Proteomes" id="UP000023152"/>
    </source>
</evidence>
<protein>
    <recommendedName>
        <fullName evidence="2">ABC1 atypical kinase-like domain-containing protein</fullName>
    </recommendedName>
</protein>
<dbReference type="InterPro" id="IPR011009">
    <property type="entry name" value="Kinase-like_dom_sf"/>
</dbReference>
<dbReference type="InterPro" id="IPR051130">
    <property type="entry name" value="Mito_struct-func_regulator"/>
</dbReference>
<dbReference type="Pfam" id="PF03109">
    <property type="entry name" value="ABC1"/>
    <property type="match status" value="2"/>
</dbReference>
<keyword evidence="1" id="KW-0812">Transmembrane</keyword>
<feature type="transmembrane region" description="Helical" evidence="1">
    <location>
        <begin position="71"/>
        <end position="92"/>
    </location>
</feature>
<evidence type="ECO:0000259" key="2">
    <source>
        <dbReference type="Pfam" id="PF03109"/>
    </source>
</evidence>
<name>X6M7A3_RETFI</name>
<dbReference type="OrthoDB" id="427480at2759"/>
<dbReference type="EMBL" id="ASPP01024023">
    <property type="protein sequence ID" value="ETO09521.1"/>
    <property type="molecule type" value="Genomic_DNA"/>
</dbReference>
<dbReference type="PANTHER" id="PTHR43173:SF34">
    <property type="entry name" value="ABC1 ATYPICAL KINASE-LIKE DOMAIN-CONTAINING PROTEIN"/>
    <property type="match status" value="1"/>
</dbReference>